<proteinExistence type="predicted"/>
<protein>
    <submittedName>
        <fullName evidence="2">Uncharacterized protein</fullName>
    </submittedName>
</protein>
<comment type="caution">
    <text evidence="2">The sequence shown here is derived from an EMBL/GenBank/DDBJ whole genome shotgun (WGS) entry which is preliminary data.</text>
</comment>
<evidence type="ECO:0000313" key="3">
    <source>
        <dbReference type="Proteomes" id="UP000469385"/>
    </source>
</evidence>
<feature type="compositionally biased region" description="Basic and acidic residues" evidence="1">
    <location>
        <begin position="183"/>
        <end position="202"/>
    </location>
</feature>
<feature type="region of interest" description="Disordered" evidence="1">
    <location>
        <begin position="10"/>
        <end position="42"/>
    </location>
</feature>
<feature type="region of interest" description="Disordered" evidence="1">
    <location>
        <begin position="140"/>
        <end position="214"/>
    </location>
</feature>
<sequence>MGFLQRIFGSGGAKPKSVAARASQPAVSAHSPSTRGSANSPQAIRKELVRVSARDTLLHNGIPADWVRADPLTTAAPGRDPGVHVRLSVLHWDPRLVVHAVALQQNLEKRILMMDPQASQWLMGLSWQFALKDDSVCPPLPHPGSWTAPAPDPAAAAPDTEPGNADVISGPTRIAGGGAPHSARAELERMLGERDASFRKDGGSSFEATQPMKL</sequence>
<gene>
    <name evidence="2" type="ORF">GON04_04305</name>
</gene>
<accession>A0A6N8IRZ8</accession>
<dbReference type="AlphaFoldDB" id="A0A6N8IRZ8"/>
<reference evidence="2 3" key="1">
    <citation type="submission" date="2019-12" db="EMBL/GenBank/DDBJ databases">
        <authorList>
            <person name="Huq M.A."/>
        </authorList>
    </citation>
    <scope>NUCLEOTIDE SEQUENCE [LARGE SCALE GENOMIC DNA]</scope>
    <source>
        <strain evidence="2 3">MAH-25</strain>
    </source>
</reference>
<dbReference type="Proteomes" id="UP000469385">
    <property type="component" value="Unassembled WGS sequence"/>
</dbReference>
<organism evidence="2 3">
    <name type="scientific">Ramlibacter pinisoli</name>
    <dbReference type="NCBI Taxonomy" id="2682844"/>
    <lineage>
        <taxon>Bacteria</taxon>
        <taxon>Pseudomonadati</taxon>
        <taxon>Pseudomonadota</taxon>
        <taxon>Betaproteobacteria</taxon>
        <taxon>Burkholderiales</taxon>
        <taxon>Comamonadaceae</taxon>
        <taxon>Ramlibacter</taxon>
    </lineage>
</organism>
<evidence type="ECO:0000256" key="1">
    <source>
        <dbReference type="SAM" id="MobiDB-lite"/>
    </source>
</evidence>
<evidence type="ECO:0000313" key="2">
    <source>
        <dbReference type="EMBL" id="MVQ28653.1"/>
    </source>
</evidence>
<dbReference type="RefSeq" id="WP_157396731.1">
    <property type="nucleotide sequence ID" value="NZ_WSEL01000003.1"/>
</dbReference>
<name>A0A6N8IRZ8_9BURK</name>
<feature type="compositionally biased region" description="Polar residues" evidence="1">
    <location>
        <begin position="30"/>
        <end position="42"/>
    </location>
</feature>
<keyword evidence="3" id="KW-1185">Reference proteome</keyword>
<dbReference type="EMBL" id="WSEL01000003">
    <property type="protein sequence ID" value="MVQ28653.1"/>
    <property type="molecule type" value="Genomic_DNA"/>
</dbReference>